<protein>
    <submittedName>
        <fullName evidence="3">Uncharacterized protein</fullName>
    </submittedName>
</protein>
<evidence type="ECO:0000256" key="1">
    <source>
        <dbReference type="SAM" id="MobiDB-lite"/>
    </source>
</evidence>
<reference evidence="3" key="2">
    <citation type="submission" date="2023-06" db="EMBL/GenBank/DDBJ databases">
        <authorList>
            <consortium name="Lawrence Berkeley National Laboratory"/>
            <person name="Haridas S."/>
            <person name="Hensen N."/>
            <person name="Bonometti L."/>
            <person name="Westerberg I."/>
            <person name="Brannstrom I.O."/>
            <person name="Guillou S."/>
            <person name="Cros-Aarteil S."/>
            <person name="Calhoun S."/>
            <person name="Kuo A."/>
            <person name="Mondo S."/>
            <person name="Pangilinan J."/>
            <person name="Riley R."/>
            <person name="Labutti K."/>
            <person name="Andreopoulos B."/>
            <person name="Lipzen A."/>
            <person name="Chen C."/>
            <person name="Yanf M."/>
            <person name="Daum C."/>
            <person name="Ng V."/>
            <person name="Clum A."/>
            <person name="Steindorff A."/>
            <person name="Ohm R."/>
            <person name="Martin F."/>
            <person name="Silar P."/>
            <person name="Natvig D."/>
            <person name="Lalanne C."/>
            <person name="Gautier V."/>
            <person name="Ament-Velasquez S.L."/>
            <person name="Kruys A."/>
            <person name="Hutchinson M.I."/>
            <person name="Powell A.J."/>
            <person name="Barry K."/>
            <person name="Miller A.N."/>
            <person name="Grigoriev I.V."/>
            <person name="Debuchy R."/>
            <person name="Gladieux P."/>
            <person name="Thoren M.H."/>
            <person name="Johannesson H."/>
        </authorList>
    </citation>
    <scope>NUCLEOTIDE SEQUENCE</scope>
    <source>
        <strain evidence="3">CBS 958.72</strain>
    </source>
</reference>
<keyword evidence="4" id="KW-1185">Reference proteome</keyword>
<evidence type="ECO:0000313" key="3">
    <source>
        <dbReference type="EMBL" id="KAK3369227.1"/>
    </source>
</evidence>
<feature type="transmembrane region" description="Helical" evidence="2">
    <location>
        <begin position="406"/>
        <end position="425"/>
    </location>
</feature>
<reference evidence="3" key="1">
    <citation type="journal article" date="2023" name="Mol. Phylogenet. Evol.">
        <title>Genome-scale phylogeny and comparative genomics of the fungal order Sordariales.</title>
        <authorList>
            <person name="Hensen N."/>
            <person name="Bonometti L."/>
            <person name="Westerberg I."/>
            <person name="Brannstrom I.O."/>
            <person name="Guillou S."/>
            <person name="Cros-Aarteil S."/>
            <person name="Calhoun S."/>
            <person name="Haridas S."/>
            <person name="Kuo A."/>
            <person name="Mondo S."/>
            <person name="Pangilinan J."/>
            <person name="Riley R."/>
            <person name="LaButti K."/>
            <person name="Andreopoulos B."/>
            <person name="Lipzen A."/>
            <person name="Chen C."/>
            <person name="Yan M."/>
            <person name="Daum C."/>
            <person name="Ng V."/>
            <person name="Clum A."/>
            <person name="Steindorff A."/>
            <person name="Ohm R.A."/>
            <person name="Martin F."/>
            <person name="Silar P."/>
            <person name="Natvig D.O."/>
            <person name="Lalanne C."/>
            <person name="Gautier V."/>
            <person name="Ament-Velasquez S.L."/>
            <person name="Kruys A."/>
            <person name="Hutchinson M.I."/>
            <person name="Powell A.J."/>
            <person name="Barry K."/>
            <person name="Miller A.N."/>
            <person name="Grigoriev I.V."/>
            <person name="Debuchy R."/>
            <person name="Gladieux P."/>
            <person name="Hiltunen Thoren M."/>
            <person name="Johannesson H."/>
        </authorList>
    </citation>
    <scope>NUCLEOTIDE SEQUENCE</scope>
    <source>
        <strain evidence="3">CBS 958.72</strain>
    </source>
</reference>
<dbReference type="AlphaFoldDB" id="A0AAE0K401"/>
<name>A0AAE0K401_9PEZI</name>
<proteinExistence type="predicted"/>
<dbReference type="Gene3D" id="1.20.58.340">
    <property type="entry name" value="Magnesium transport protein CorA, transmembrane region"/>
    <property type="match status" value="1"/>
</dbReference>
<feature type="region of interest" description="Disordered" evidence="1">
    <location>
        <begin position="437"/>
        <end position="473"/>
    </location>
</feature>
<accession>A0AAE0K401</accession>
<evidence type="ECO:0000313" key="4">
    <source>
        <dbReference type="Proteomes" id="UP001287356"/>
    </source>
</evidence>
<feature type="transmembrane region" description="Helical" evidence="2">
    <location>
        <begin position="368"/>
        <end position="386"/>
    </location>
</feature>
<sequence length="539" mass="59832">MDQVLLDRLLGDATLFAPTGGHRAIEIYQAGNAAGEPQVQETVLAEKQVSAWCREGQQRRERFSGGGGGDDGSSLFRLLVCSPRVLDRDIWPLPVSSSTLAAMLHSLDIPALFPRAVCRHVPLATAFESLDTGAGADGFGILLRTNLSHTWQYALALAHDPATRTTTALLFGLRSTEADEVLQSVRHSARHLAACPAVLPCILMDRGLDELVRDAEERRRSLTQIRIETGSQGFHHATIMAMRDDRDDLDLDVLMQKLTSLSDSCSGMAAVCKMQHSFVDVVSAFETATTAIAKSSSGRYARQQLRFFGQFLHGVESKVAYTKASVQDQVQTIYTLISQRDSRNHMALARTTRRLAQLSRKDSTDMRVISAVTLVFLPATFTSTLFSASFFDFQPRAPADKVSPWIWLYCLVTALLTCVVLASWWHFSRRQHVKADAAARRESKHQHQHQNQNQNQNQREDRDDDETLALDTHDAPSPVETVLALGRRARIDDFRPYLGGSISEGMFARKVTLPFDSPSRTETVNISPTEQAPAFRFGH</sequence>
<keyword evidence="2" id="KW-0812">Transmembrane</keyword>
<organism evidence="3 4">
    <name type="scientific">Lasiosphaeria ovina</name>
    <dbReference type="NCBI Taxonomy" id="92902"/>
    <lineage>
        <taxon>Eukaryota</taxon>
        <taxon>Fungi</taxon>
        <taxon>Dikarya</taxon>
        <taxon>Ascomycota</taxon>
        <taxon>Pezizomycotina</taxon>
        <taxon>Sordariomycetes</taxon>
        <taxon>Sordariomycetidae</taxon>
        <taxon>Sordariales</taxon>
        <taxon>Lasiosphaeriaceae</taxon>
        <taxon>Lasiosphaeria</taxon>
    </lineage>
</organism>
<evidence type="ECO:0000256" key="2">
    <source>
        <dbReference type="SAM" id="Phobius"/>
    </source>
</evidence>
<gene>
    <name evidence="3" type="ORF">B0T24DRAFT_722199</name>
</gene>
<dbReference type="EMBL" id="JAULSN010000006">
    <property type="protein sequence ID" value="KAK3369227.1"/>
    <property type="molecule type" value="Genomic_DNA"/>
</dbReference>
<keyword evidence="2" id="KW-0472">Membrane</keyword>
<dbReference type="Proteomes" id="UP001287356">
    <property type="component" value="Unassembled WGS sequence"/>
</dbReference>
<keyword evidence="2" id="KW-1133">Transmembrane helix</keyword>
<comment type="caution">
    <text evidence="3">The sequence shown here is derived from an EMBL/GenBank/DDBJ whole genome shotgun (WGS) entry which is preliminary data.</text>
</comment>